<dbReference type="AlphaFoldDB" id="S0KJ77"/>
<evidence type="ECO:0000256" key="6">
    <source>
        <dbReference type="PIRSR" id="PIRSR613078-2"/>
    </source>
</evidence>
<dbReference type="CDD" id="cd07067">
    <property type="entry name" value="HP_PGM_like"/>
    <property type="match status" value="1"/>
</dbReference>
<dbReference type="InterPro" id="IPR029033">
    <property type="entry name" value="His_PPase_superfam"/>
</dbReference>
<accession>S0KJ77</accession>
<dbReference type="PATRIC" id="fig|1121865.3.peg.1226"/>
<feature type="binding site" evidence="6">
    <location>
        <begin position="7"/>
        <end position="14"/>
    </location>
    <ligand>
        <name>substrate</name>
    </ligand>
</feature>
<keyword evidence="8" id="KW-1185">Reference proteome</keyword>
<evidence type="ECO:0000256" key="1">
    <source>
        <dbReference type="ARBA" id="ARBA00006717"/>
    </source>
</evidence>
<dbReference type="EMBL" id="ASWJ01000008">
    <property type="protein sequence ID" value="EOW80695.1"/>
    <property type="molecule type" value="Genomic_DNA"/>
</dbReference>
<evidence type="ECO:0000256" key="5">
    <source>
        <dbReference type="PIRSR" id="PIRSR613078-1"/>
    </source>
</evidence>
<comment type="similarity">
    <text evidence="1">Belongs to the phosphoglycerate mutase family. BPG-dependent PGAM subfamily.</text>
</comment>
<dbReference type="Proteomes" id="UP000014113">
    <property type="component" value="Unassembled WGS sequence"/>
</dbReference>
<dbReference type="EC" id="5.4.2.11" evidence="2"/>
<dbReference type="InterPro" id="IPR013078">
    <property type="entry name" value="His_Pase_superF_clade-1"/>
</dbReference>
<keyword evidence="4" id="KW-0413">Isomerase</keyword>
<dbReference type="OrthoDB" id="9782128at2"/>
<feature type="active site" description="Proton donor/acceptor" evidence="5">
    <location>
        <position position="84"/>
    </location>
</feature>
<comment type="caution">
    <text evidence="7">The sequence shown here is derived from an EMBL/GenBank/DDBJ whole genome shotgun (WGS) entry which is preliminary data.</text>
</comment>
<evidence type="ECO:0000256" key="4">
    <source>
        <dbReference type="ARBA" id="ARBA00023235"/>
    </source>
</evidence>
<reference evidence="7 8" key="1">
    <citation type="submission" date="2013-03" db="EMBL/GenBank/DDBJ databases">
        <title>The Genome Sequence of Enterococcus columbae ATCC_51263 (PacBio/Illumina hybrid assembly).</title>
        <authorList>
            <consortium name="The Broad Institute Genomics Platform"/>
            <consortium name="The Broad Institute Genome Sequencing Center for Infectious Disease"/>
            <person name="Earl A."/>
            <person name="Russ C."/>
            <person name="Gilmore M."/>
            <person name="Surin D."/>
            <person name="Walker B."/>
            <person name="Young S."/>
            <person name="Zeng Q."/>
            <person name="Gargeya S."/>
            <person name="Fitzgerald M."/>
            <person name="Haas B."/>
            <person name="Abouelleil A."/>
            <person name="Allen A.W."/>
            <person name="Alvarado L."/>
            <person name="Arachchi H.M."/>
            <person name="Berlin A.M."/>
            <person name="Chapman S.B."/>
            <person name="Gainer-Dewar J."/>
            <person name="Goldberg J."/>
            <person name="Griggs A."/>
            <person name="Gujja S."/>
            <person name="Hansen M."/>
            <person name="Howarth C."/>
            <person name="Imamovic A."/>
            <person name="Ireland A."/>
            <person name="Larimer J."/>
            <person name="McCowan C."/>
            <person name="Murphy C."/>
            <person name="Pearson M."/>
            <person name="Poon T.W."/>
            <person name="Priest M."/>
            <person name="Roberts A."/>
            <person name="Saif S."/>
            <person name="Shea T."/>
            <person name="Sisk P."/>
            <person name="Sykes S."/>
            <person name="Wortman J."/>
            <person name="Nusbaum C."/>
            <person name="Birren B."/>
        </authorList>
    </citation>
    <scope>NUCLEOTIDE SEQUENCE [LARGE SCALE GENOMIC DNA]</scope>
    <source>
        <strain evidence="7 8">ATCC 51263</strain>
    </source>
</reference>
<dbReference type="InterPro" id="IPR005952">
    <property type="entry name" value="Phosphogly_mut1"/>
</dbReference>
<feature type="active site" description="Tele-phosphohistidine intermediate" evidence="5">
    <location>
        <position position="8"/>
    </location>
</feature>
<sequence>MQLYFTRHGKTQWNLEGRFQGREGDSPLLEESYAEIALLGEYLKEIPFAAIYTSSAKRAVNTAETLAKHLNTKVPIYALDELREFGFGQLEGRKFVEVNQEFPEASRMRDRLDLYDPSPFAGEKVGHMLRRMEEAIVSACQRHLAEGPILFVGHGAAFSASIPWLTGQPLAQLREMGGLKNSSLSILETTDGILPYQLSLWNDTHFLEK</sequence>
<dbReference type="eggNOG" id="COG0406">
    <property type="taxonomic scope" value="Bacteria"/>
</dbReference>
<gene>
    <name evidence="7" type="ORF">I568_01873</name>
</gene>
<evidence type="ECO:0000256" key="3">
    <source>
        <dbReference type="ARBA" id="ARBA00023152"/>
    </source>
</evidence>
<name>S0KJ77_9ENTE</name>
<proteinExistence type="inferred from homology"/>
<dbReference type="SUPFAM" id="SSF53254">
    <property type="entry name" value="Phosphoglycerate mutase-like"/>
    <property type="match status" value="1"/>
</dbReference>
<evidence type="ECO:0000313" key="8">
    <source>
        <dbReference type="Proteomes" id="UP000014113"/>
    </source>
</evidence>
<dbReference type="GO" id="GO:0006096">
    <property type="term" value="P:glycolytic process"/>
    <property type="evidence" value="ECO:0007669"/>
    <property type="project" value="UniProtKB-KW"/>
</dbReference>
<dbReference type="SMART" id="SM00855">
    <property type="entry name" value="PGAM"/>
    <property type="match status" value="1"/>
</dbReference>
<dbReference type="STRING" id="1121865.OMW_01257"/>
<keyword evidence="3" id="KW-0324">Glycolysis</keyword>
<evidence type="ECO:0000256" key="2">
    <source>
        <dbReference type="ARBA" id="ARBA00012028"/>
    </source>
</evidence>
<dbReference type="GO" id="GO:0004619">
    <property type="term" value="F:phosphoglycerate mutase activity"/>
    <property type="evidence" value="ECO:0007669"/>
    <property type="project" value="UniProtKB-EC"/>
</dbReference>
<organism evidence="7 8">
    <name type="scientific">Enterococcus columbae DSM 7374 = ATCC 51263</name>
    <dbReference type="NCBI Taxonomy" id="1121865"/>
    <lineage>
        <taxon>Bacteria</taxon>
        <taxon>Bacillati</taxon>
        <taxon>Bacillota</taxon>
        <taxon>Bacilli</taxon>
        <taxon>Lactobacillales</taxon>
        <taxon>Enterococcaceae</taxon>
        <taxon>Enterococcus</taxon>
    </lineage>
</organism>
<dbReference type="PANTHER" id="PTHR11931">
    <property type="entry name" value="PHOSPHOGLYCERATE MUTASE"/>
    <property type="match status" value="1"/>
</dbReference>
<dbReference type="Pfam" id="PF00300">
    <property type="entry name" value="His_Phos_1"/>
    <property type="match status" value="1"/>
</dbReference>
<dbReference type="Gene3D" id="3.40.50.1240">
    <property type="entry name" value="Phosphoglycerate mutase-like"/>
    <property type="match status" value="1"/>
</dbReference>
<dbReference type="RefSeq" id="WP_016183398.1">
    <property type="nucleotide sequence ID" value="NZ_JXKI01000031.1"/>
</dbReference>
<evidence type="ECO:0000313" key="7">
    <source>
        <dbReference type="EMBL" id="EOW80695.1"/>
    </source>
</evidence>
<protein>
    <recommendedName>
        <fullName evidence="2">phosphoglycerate mutase (2,3-diphosphoglycerate-dependent)</fullName>
        <ecNumber evidence="2">5.4.2.11</ecNumber>
    </recommendedName>
</protein>
<feature type="binding site" evidence="6">
    <location>
        <position position="58"/>
    </location>
    <ligand>
        <name>substrate</name>
    </ligand>
</feature>